<name>A0ABT9IAV9_9ACTN</name>
<dbReference type="SUPFAM" id="SSF53807">
    <property type="entry name" value="Helical backbone' metal receptor"/>
    <property type="match status" value="1"/>
</dbReference>
<keyword evidence="4 5" id="KW-0732">Signal</keyword>
<dbReference type="InterPro" id="IPR051313">
    <property type="entry name" value="Bact_iron-sidero_bind"/>
</dbReference>
<keyword evidence="8" id="KW-1185">Reference proteome</keyword>
<accession>A0ABT9IAV9</accession>
<proteinExistence type="inferred from homology"/>
<dbReference type="Pfam" id="PF01497">
    <property type="entry name" value="Peripla_BP_2"/>
    <property type="match status" value="1"/>
</dbReference>
<organism evidence="7 8">
    <name type="scientific">Blastococcus carthaginiensis</name>
    <dbReference type="NCBI Taxonomy" id="3050034"/>
    <lineage>
        <taxon>Bacteria</taxon>
        <taxon>Bacillati</taxon>
        <taxon>Actinomycetota</taxon>
        <taxon>Actinomycetes</taxon>
        <taxon>Geodermatophilales</taxon>
        <taxon>Geodermatophilaceae</taxon>
        <taxon>Blastococcus</taxon>
    </lineage>
</organism>
<protein>
    <submittedName>
        <fullName evidence="7">Iron-siderophore ABC transporter substrate-binding protein</fullName>
    </submittedName>
</protein>
<evidence type="ECO:0000256" key="3">
    <source>
        <dbReference type="ARBA" id="ARBA00022448"/>
    </source>
</evidence>
<comment type="caution">
    <text evidence="7">The sequence shown here is derived from an EMBL/GenBank/DDBJ whole genome shotgun (WGS) entry which is preliminary data.</text>
</comment>
<dbReference type="InterPro" id="IPR002491">
    <property type="entry name" value="ABC_transptr_periplasmic_BD"/>
</dbReference>
<dbReference type="Proteomes" id="UP001233673">
    <property type="component" value="Unassembled WGS sequence"/>
</dbReference>
<feature type="chain" id="PRO_5046431328" evidence="5">
    <location>
        <begin position="27"/>
        <end position="319"/>
    </location>
</feature>
<evidence type="ECO:0000259" key="6">
    <source>
        <dbReference type="PROSITE" id="PS50983"/>
    </source>
</evidence>
<dbReference type="PANTHER" id="PTHR30532:SF25">
    <property type="entry name" value="IRON(III) DICITRATE-BINDING PERIPLASMIC PROTEIN"/>
    <property type="match status" value="1"/>
</dbReference>
<dbReference type="PROSITE" id="PS50983">
    <property type="entry name" value="FE_B12_PBP"/>
    <property type="match status" value="1"/>
</dbReference>
<dbReference type="PROSITE" id="PS51257">
    <property type="entry name" value="PROKAR_LIPOPROTEIN"/>
    <property type="match status" value="1"/>
</dbReference>
<evidence type="ECO:0000256" key="4">
    <source>
        <dbReference type="ARBA" id="ARBA00022729"/>
    </source>
</evidence>
<dbReference type="EMBL" id="JASNFN010000004">
    <property type="protein sequence ID" value="MDP5182304.1"/>
    <property type="molecule type" value="Genomic_DNA"/>
</dbReference>
<dbReference type="PANTHER" id="PTHR30532">
    <property type="entry name" value="IRON III DICITRATE-BINDING PERIPLASMIC PROTEIN"/>
    <property type="match status" value="1"/>
</dbReference>
<sequence length="319" mass="33370">MTMRLMRASTLAVAAALALTACGDDAAPENAAAVETTAGDTDFPRTVEHAMGTTEIPAEPERIVVLDTGELDSALSLGVTPVGAVTTAVDSEFLSYLADDAEGIEVVGTIAEPNLEAIAALQPDLILSNSVRHEDIYDQLSQIAPTVFAADLGDTWKENFLLDAEALGKEEEAEELLAAYEEQADALGEAIGDPGATTISPLRFVGGPIRAYQPQSFIGTVLGDIGLDLVELPGGEGATFAELSEEQLTQANGDVVLYSSYGSADESGEAEIVAGPLWPRLPAVENGRAYQVNDDVFYTGIGLKAATLQLEQLEELLAG</sequence>
<comment type="similarity">
    <text evidence="2">Belongs to the bacterial solute-binding protein 8 family.</text>
</comment>
<evidence type="ECO:0000313" key="7">
    <source>
        <dbReference type="EMBL" id="MDP5182304.1"/>
    </source>
</evidence>
<feature type="domain" description="Fe/B12 periplasmic-binding" evidence="6">
    <location>
        <begin position="62"/>
        <end position="319"/>
    </location>
</feature>
<evidence type="ECO:0000256" key="5">
    <source>
        <dbReference type="SAM" id="SignalP"/>
    </source>
</evidence>
<feature type="signal peptide" evidence="5">
    <location>
        <begin position="1"/>
        <end position="26"/>
    </location>
</feature>
<gene>
    <name evidence="7" type="ORF">QOZ88_06610</name>
</gene>
<dbReference type="CDD" id="cd01146">
    <property type="entry name" value="FhuD"/>
    <property type="match status" value="1"/>
</dbReference>
<evidence type="ECO:0000256" key="1">
    <source>
        <dbReference type="ARBA" id="ARBA00004196"/>
    </source>
</evidence>
<reference evidence="8" key="1">
    <citation type="submission" date="2023-05" db="EMBL/GenBank/DDBJ databases">
        <title>Draft genome of Pseudofrankia sp. BMG5.37.</title>
        <authorList>
            <person name="Gtari M."/>
            <person name="Ghodhbane F."/>
            <person name="Sbissi I."/>
        </authorList>
    </citation>
    <scope>NUCLEOTIDE SEQUENCE [LARGE SCALE GENOMIC DNA]</scope>
    <source>
        <strain evidence="8">BMG 814</strain>
    </source>
</reference>
<keyword evidence="3" id="KW-0813">Transport</keyword>
<evidence type="ECO:0000256" key="2">
    <source>
        <dbReference type="ARBA" id="ARBA00008814"/>
    </source>
</evidence>
<dbReference type="Gene3D" id="3.40.50.1980">
    <property type="entry name" value="Nitrogenase molybdenum iron protein domain"/>
    <property type="match status" value="2"/>
</dbReference>
<comment type="subcellular location">
    <subcellularLocation>
        <location evidence="1">Cell envelope</location>
    </subcellularLocation>
</comment>
<dbReference type="RefSeq" id="WP_305998998.1">
    <property type="nucleotide sequence ID" value="NZ_JASNFN010000004.1"/>
</dbReference>
<evidence type="ECO:0000313" key="8">
    <source>
        <dbReference type="Proteomes" id="UP001233673"/>
    </source>
</evidence>